<evidence type="ECO:0000313" key="3">
    <source>
        <dbReference type="EMBL" id="OXZ00270.1"/>
    </source>
</evidence>
<comment type="caution">
    <text evidence="3">The sequence shown here is derived from an EMBL/GenBank/DDBJ whole genome shotgun (WGS) entry which is preliminary data.</text>
</comment>
<dbReference type="EMBL" id="MCGQ01000002">
    <property type="protein sequence ID" value="OXZ00270.1"/>
    <property type="molecule type" value="Genomic_DNA"/>
</dbReference>
<gene>
    <name evidence="3" type="ORF">BEK98_00740</name>
</gene>
<dbReference type="OrthoDB" id="3170447at2"/>
<dbReference type="RefSeq" id="WP_094214358.1">
    <property type="nucleotide sequence ID" value="NZ_MCGQ01000002.1"/>
</dbReference>
<proteinExistence type="predicted"/>
<keyword evidence="4" id="KW-1185">Reference proteome</keyword>
<dbReference type="Pfam" id="PF07905">
    <property type="entry name" value="PucR"/>
    <property type="match status" value="1"/>
</dbReference>
<dbReference type="AlphaFoldDB" id="A0A233SXA9"/>
<protein>
    <recommendedName>
        <fullName evidence="5">PucR family transcriptional regulator</fullName>
    </recommendedName>
</protein>
<evidence type="ECO:0000313" key="4">
    <source>
        <dbReference type="Proteomes" id="UP000215483"/>
    </source>
</evidence>
<evidence type="ECO:0000259" key="1">
    <source>
        <dbReference type="Pfam" id="PF07905"/>
    </source>
</evidence>
<evidence type="ECO:0008006" key="5">
    <source>
        <dbReference type="Google" id="ProtNLM"/>
    </source>
</evidence>
<dbReference type="Gene3D" id="1.10.10.2840">
    <property type="entry name" value="PucR C-terminal helix-turn-helix domain"/>
    <property type="match status" value="1"/>
</dbReference>
<dbReference type="InterPro" id="IPR042070">
    <property type="entry name" value="PucR_C-HTH_sf"/>
</dbReference>
<dbReference type="Pfam" id="PF13556">
    <property type="entry name" value="HTH_30"/>
    <property type="match status" value="1"/>
</dbReference>
<dbReference type="InterPro" id="IPR012914">
    <property type="entry name" value="PucR_dom"/>
</dbReference>
<dbReference type="PANTHER" id="PTHR33744">
    <property type="entry name" value="CARBOHYDRATE DIACID REGULATOR"/>
    <property type="match status" value="1"/>
</dbReference>
<reference evidence="3 4" key="1">
    <citation type="submission" date="2016-07" db="EMBL/GenBank/DDBJ databases">
        <title>Draft genome of Streptomyces diastatochromogenes.</title>
        <authorList>
            <person name="Podduturi R."/>
            <person name="Lukassen M.B."/>
            <person name="Clausen N."/>
            <person name="Nielsen J.L."/>
            <person name="Jorgensen N.O."/>
        </authorList>
    </citation>
    <scope>NUCLEOTIDE SEQUENCE [LARGE SCALE GENOMIC DNA]</scope>
    <source>
        <strain evidence="3 4">DSM 40608</strain>
    </source>
</reference>
<evidence type="ECO:0000259" key="2">
    <source>
        <dbReference type="Pfam" id="PF13556"/>
    </source>
</evidence>
<sequence>MHVEHLLGDASLGLRLLWAEDILLRRDISGVTVTDLEDPARFVRPGEVVLSGLVWWSPDGGQGKADRFVSALKGAGAAALLAGEETHGSVPADLVEACVRYGVPVAGVPAHIMFRSITDTVYLRQWGELSRRHAPRHPALPESARVRLRRLLAQDAGPDDVLDAAFAHLDPITAYVFTPSGRTVAATAGAPGVAAREAVALVADGTGVTVSVEADGASPYERWLLYLPDPDSAPPRMLQEVAAALSHCQEAANRSRSAERGAADRLGALLASPGPEAGAVEAALRRCGVPETGPYRVVVADAGPRRPGAAEGALVELAGLAVAEGAGTAGRGAKRAGGAGGAGGDAVRGALNAGGHATRGSADTVTGAAVVGWLPDGCAFAVLSGVSDGVLGEVWSLVAGCAPEVALHGGTGAPADGPEGLGGALAQAQYALTSARTTAPDASVLTDATALTSLDALLTGVPADVRSAYSRTVLGPLLDTDRTATAVLLSTLETFLACDGSWARTAQALHLHVNTVHYRIQRIEHFTGRDLSRLRDRLDLWAALLCR</sequence>
<dbReference type="InterPro" id="IPR025736">
    <property type="entry name" value="PucR_C-HTH_dom"/>
</dbReference>
<organism evidence="3 4">
    <name type="scientific">Streptomyces diastatochromogenes</name>
    <dbReference type="NCBI Taxonomy" id="42236"/>
    <lineage>
        <taxon>Bacteria</taxon>
        <taxon>Bacillati</taxon>
        <taxon>Actinomycetota</taxon>
        <taxon>Actinomycetes</taxon>
        <taxon>Kitasatosporales</taxon>
        <taxon>Streptomycetaceae</taxon>
        <taxon>Streptomyces</taxon>
    </lineage>
</organism>
<feature type="domain" description="PucR C-terminal helix-turn-helix" evidence="2">
    <location>
        <begin position="488"/>
        <end position="545"/>
    </location>
</feature>
<feature type="domain" description="Purine catabolism PurC-like" evidence="1">
    <location>
        <begin position="18"/>
        <end position="122"/>
    </location>
</feature>
<dbReference type="PANTHER" id="PTHR33744:SF17">
    <property type="entry name" value="CONSERVED PROTEIN"/>
    <property type="match status" value="1"/>
</dbReference>
<dbReference type="Proteomes" id="UP000215483">
    <property type="component" value="Unassembled WGS sequence"/>
</dbReference>
<name>A0A233SXA9_STRDA</name>
<accession>A0A233SXA9</accession>
<dbReference type="InterPro" id="IPR051448">
    <property type="entry name" value="CdaR-like_regulators"/>
</dbReference>